<proteinExistence type="predicted"/>
<protein>
    <recommendedName>
        <fullName evidence="1">Protein kinase domain-containing protein</fullName>
    </recommendedName>
</protein>
<reference evidence="2 3" key="1">
    <citation type="journal article" date="2023" name="Insect Mol. Biol.">
        <title>Genome sequencing provides insights into the evolution of gene families encoding plant cell wall-degrading enzymes in longhorned beetles.</title>
        <authorList>
            <person name="Shin N.R."/>
            <person name="Okamura Y."/>
            <person name="Kirsch R."/>
            <person name="Pauchet Y."/>
        </authorList>
    </citation>
    <scope>NUCLEOTIDE SEQUENCE [LARGE SCALE GENOMIC DNA]</scope>
    <source>
        <strain evidence="2">EAD_L_NR</strain>
    </source>
</reference>
<dbReference type="InterPro" id="IPR000719">
    <property type="entry name" value="Prot_kinase_dom"/>
</dbReference>
<dbReference type="PROSITE" id="PS50011">
    <property type="entry name" value="PROTEIN_KINASE_DOM"/>
    <property type="match status" value="1"/>
</dbReference>
<keyword evidence="3" id="KW-1185">Reference proteome</keyword>
<evidence type="ECO:0000313" key="3">
    <source>
        <dbReference type="Proteomes" id="UP001159042"/>
    </source>
</evidence>
<accession>A0AAV8W1L6</accession>
<organism evidence="2 3">
    <name type="scientific">Exocentrus adspersus</name>
    <dbReference type="NCBI Taxonomy" id="1586481"/>
    <lineage>
        <taxon>Eukaryota</taxon>
        <taxon>Metazoa</taxon>
        <taxon>Ecdysozoa</taxon>
        <taxon>Arthropoda</taxon>
        <taxon>Hexapoda</taxon>
        <taxon>Insecta</taxon>
        <taxon>Pterygota</taxon>
        <taxon>Neoptera</taxon>
        <taxon>Endopterygota</taxon>
        <taxon>Coleoptera</taxon>
        <taxon>Polyphaga</taxon>
        <taxon>Cucujiformia</taxon>
        <taxon>Chrysomeloidea</taxon>
        <taxon>Cerambycidae</taxon>
        <taxon>Lamiinae</taxon>
        <taxon>Acanthocinini</taxon>
        <taxon>Exocentrus</taxon>
    </lineage>
</organism>
<dbReference type="InterPro" id="IPR011009">
    <property type="entry name" value="Kinase-like_dom_sf"/>
</dbReference>
<dbReference type="Proteomes" id="UP001159042">
    <property type="component" value="Unassembled WGS sequence"/>
</dbReference>
<evidence type="ECO:0000259" key="1">
    <source>
        <dbReference type="PROSITE" id="PS50011"/>
    </source>
</evidence>
<dbReference type="GO" id="GO:0004672">
    <property type="term" value="F:protein kinase activity"/>
    <property type="evidence" value="ECO:0007669"/>
    <property type="project" value="InterPro"/>
</dbReference>
<dbReference type="Gene3D" id="3.30.200.20">
    <property type="entry name" value="Phosphorylase Kinase, domain 1"/>
    <property type="match status" value="1"/>
</dbReference>
<comment type="caution">
    <text evidence="2">The sequence shown here is derived from an EMBL/GenBank/DDBJ whole genome shotgun (WGS) entry which is preliminary data.</text>
</comment>
<dbReference type="Pfam" id="PF00069">
    <property type="entry name" value="Pkinase"/>
    <property type="match status" value="1"/>
</dbReference>
<dbReference type="EMBL" id="JANEYG010000014">
    <property type="protein sequence ID" value="KAJ8920368.1"/>
    <property type="molecule type" value="Genomic_DNA"/>
</dbReference>
<evidence type="ECO:0000313" key="2">
    <source>
        <dbReference type="EMBL" id="KAJ8920368.1"/>
    </source>
</evidence>
<dbReference type="GO" id="GO:0005524">
    <property type="term" value="F:ATP binding"/>
    <property type="evidence" value="ECO:0007669"/>
    <property type="project" value="InterPro"/>
</dbReference>
<dbReference type="AlphaFoldDB" id="A0AAV8W1L6"/>
<gene>
    <name evidence="2" type="ORF">NQ315_005232</name>
</gene>
<name>A0AAV8W1L6_9CUCU</name>
<sequence length="92" mass="10648">MTLSAWDFSNLKREATICHMLKHPHIVELLETYSSEGMLYMVFEFMDGSDLCYEVVRRASAGFVYSEAVARQVEIYGSMVERLLYFPGDDIH</sequence>
<dbReference type="SUPFAM" id="SSF56112">
    <property type="entry name" value="Protein kinase-like (PK-like)"/>
    <property type="match status" value="1"/>
</dbReference>
<feature type="domain" description="Protein kinase" evidence="1">
    <location>
        <begin position="1"/>
        <end position="92"/>
    </location>
</feature>